<comment type="caution">
    <text evidence="1">The sequence shown here is derived from an EMBL/GenBank/DDBJ whole genome shotgun (WGS) entry which is preliminary data.</text>
</comment>
<accession>A0ABT0R2I3</accession>
<proteinExistence type="predicted"/>
<name>A0ABT0R2I3_9MICO</name>
<dbReference type="Pfam" id="PF09754">
    <property type="entry name" value="PAC2"/>
    <property type="match status" value="1"/>
</dbReference>
<dbReference type="EMBL" id="JAKNCJ010000008">
    <property type="protein sequence ID" value="MCL6424101.1"/>
    <property type="molecule type" value="Genomic_DNA"/>
</dbReference>
<organism evidence="1 2">
    <name type="scientific">Brachybacterium equifaecis</name>
    <dbReference type="NCBI Taxonomy" id="2910770"/>
    <lineage>
        <taxon>Bacteria</taxon>
        <taxon>Bacillati</taxon>
        <taxon>Actinomycetota</taxon>
        <taxon>Actinomycetes</taxon>
        <taxon>Micrococcales</taxon>
        <taxon>Dermabacteraceae</taxon>
        <taxon>Brachybacterium</taxon>
    </lineage>
</organism>
<dbReference type="PIRSF" id="PIRSF028754">
    <property type="entry name" value="UCP028754"/>
    <property type="match status" value="1"/>
</dbReference>
<evidence type="ECO:0000313" key="1">
    <source>
        <dbReference type="EMBL" id="MCL6424101.1"/>
    </source>
</evidence>
<dbReference type="InterPro" id="IPR038389">
    <property type="entry name" value="PSMG2_sf"/>
</dbReference>
<dbReference type="InterPro" id="IPR008492">
    <property type="entry name" value="Rv2714-like"/>
</dbReference>
<protein>
    <submittedName>
        <fullName evidence="1">PAC2 family protein</fullName>
    </submittedName>
</protein>
<reference evidence="1" key="1">
    <citation type="submission" date="2022-02" db="EMBL/GenBank/DDBJ databases">
        <authorList>
            <person name="Lee M."/>
            <person name="Kim S.-J."/>
            <person name="Jung M.-Y."/>
        </authorList>
    </citation>
    <scope>NUCLEOTIDE SEQUENCE</scope>
    <source>
        <strain evidence="1">JHP9</strain>
    </source>
</reference>
<dbReference type="InterPro" id="IPR019151">
    <property type="entry name" value="Proteasome_assmbl_chaperone_2"/>
</dbReference>
<dbReference type="Proteomes" id="UP001203761">
    <property type="component" value="Unassembled WGS sequence"/>
</dbReference>
<evidence type="ECO:0000313" key="2">
    <source>
        <dbReference type="Proteomes" id="UP001203761"/>
    </source>
</evidence>
<dbReference type="RefSeq" id="WP_249738183.1">
    <property type="nucleotide sequence ID" value="NZ_JAKNCJ010000008.1"/>
</dbReference>
<sequence length="268" mass="29768">MTRIAISAFHGWNDAGEAASGAVEHLLEVWPSRIVARVSAEEYIDFQVNRPETRLDEDGRKVIDWPDTRIHLVTPPRGPELILVEGAEPSLRWGSFCREIMEHLIRLDATRLVVLGALLADAPHTRPLPVSDSLEPGAEERIDREIYEGPVGIPTILARSAVTSGLRTSSIWVQVPHYVSQASSPKAVLALMRALQDHVSAPIPLHELEEEAAAWVRGVDELSRTDPEIAEYVTRLEKSQDAADLPEASGDAIAREFEQFLRRREDGD</sequence>
<gene>
    <name evidence="1" type="ORF">Bequi_12060</name>
</gene>
<dbReference type="Gene3D" id="3.40.50.10900">
    <property type="entry name" value="PAC-like subunit"/>
    <property type="match status" value="1"/>
</dbReference>
<dbReference type="SUPFAM" id="SSF159659">
    <property type="entry name" value="Cgl1923-like"/>
    <property type="match status" value="1"/>
</dbReference>
<keyword evidence="2" id="KW-1185">Reference proteome</keyword>